<sequence>MMITGIALFATAGAISFSVAYACRNIAVRLAILDEPNGRSAHATPKPRLGGVGVMGAFLVAGVALVSAGSVPSAAMGPLAATGVIACLGFIDDLRQVPARWRFVVQLAAASTVVAFRFAALPQAAGPLLGSILPPWVLAPLAVLWIVWLTNLYNFMDGIDGLAGGQGLIGGLAIAAAAWLCGASATAALAVAVAGASLGFLFLNFPPSSIFMGDVGSTAIGFFFGCVPLLPDRQPVSFDIVAVALSLFVLDATVTLVRRVIQGQRWYEPHRSHHYQRPLALGIEHRAITLSAYLGFALLGGLAVLMALATAPVRLALLMAAALVFVVAAQVVRGLERAHAMAAERVERPDADRRAA</sequence>
<feature type="transmembrane region" description="Helical" evidence="8">
    <location>
        <begin position="103"/>
        <end position="120"/>
    </location>
</feature>
<feature type="transmembrane region" description="Helical" evidence="8">
    <location>
        <begin position="162"/>
        <end position="180"/>
    </location>
</feature>
<keyword evidence="10" id="KW-1185">Reference proteome</keyword>
<keyword evidence="7" id="KW-0460">Magnesium</keyword>
<dbReference type="RefSeq" id="WP_176062227.1">
    <property type="nucleotide sequence ID" value="NZ_BJTG01000001.1"/>
</dbReference>
<keyword evidence="6 8" id="KW-0472">Membrane</keyword>
<evidence type="ECO:0000256" key="4">
    <source>
        <dbReference type="ARBA" id="ARBA00022692"/>
    </source>
</evidence>
<feature type="transmembrane region" description="Helical" evidence="8">
    <location>
        <begin position="6"/>
        <end position="28"/>
    </location>
</feature>
<dbReference type="PANTHER" id="PTHR22926:SF3">
    <property type="entry name" value="UNDECAPRENYL-PHOSPHATE ALPHA-N-ACETYLGLUCOSAMINYL 1-PHOSPHATE TRANSFERASE"/>
    <property type="match status" value="1"/>
</dbReference>
<dbReference type="GO" id="GO:0044038">
    <property type="term" value="P:cell wall macromolecule biosynthetic process"/>
    <property type="evidence" value="ECO:0007669"/>
    <property type="project" value="TreeGrafter"/>
</dbReference>
<evidence type="ECO:0000256" key="6">
    <source>
        <dbReference type="ARBA" id="ARBA00023136"/>
    </source>
</evidence>
<dbReference type="Proteomes" id="UP000503640">
    <property type="component" value="Unassembled WGS sequence"/>
</dbReference>
<feature type="transmembrane region" description="Helical" evidence="8">
    <location>
        <begin position="315"/>
        <end position="335"/>
    </location>
</feature>
<dbReference type="Pfam" id="PF00953">
    <property type="entry name" value="Glycos_transf_4"/>
    <property type="match status" value="1"/>
</dbReference>
<feature type="binding site" evidence="7">
    <location>
        <position position="154"/>
    </location>
    <ligand>
        <name>Mg(2+)</name>
        <dbReference type="ChEBI" id="CHEBI:18420"/>
    </ligand>
</feature>
<dbReference type="AlphaFoldDB" id="A0A7I9VH17"/>
<accession>A0A7I9VH17</accession>
<dbReference type="GO" id="GO:0016780">
    <property type="term" value="F:phosphotransferase activity, for other substituted phosphate groups"/>
    <property type="evidence" value="ECO:0007669"/>
    <property type="project" value="InterPro"/>
</dbReference>
<organism evidence="9 10">
    <name type="scientific">Anaeromyxobacter diazotrophicus</name>
    <dbReference type="NCBI Taxonomy" id="2590199"/>
    <lineage>
        <taxon>Bacteria</taxon>
        <taxon>Pseudomonadati</taxon>
        <taxon>Myxococcota</taxon>
        <taxon>Myxococcia</taxon>
        <taxon>Myxococcales</taxon>
        <taxon>Cystobacterineae</taxon>
        <taxon>Anaeromyxobacteraceae</taxon>
        <taxon>Anaeromyxobacter</taxon>
    </lineage>
</organism>
<keyword evidence="7" id="KW-0479">Metal-binding</keyword>
<feature type="transmembrane region" description="Helical" evidence="8">
    <location>
        <begin position="236"/>
        <end position="257"/>
    </location>
</feature>
<comment type="subcellular location">
    <subcellularLocation>
        <location evidence="1">Cell membrane</location>
        <topology evidence="1">Multi-pass membrane protein</topology>
    </subcellularLocation>
</comment>
<feature type="transmembrane region" description="Helical" evidence="8">
    <location>
        <begin position="132"/>
        <end position="150"/>
    </location>
</feature>
<dbReference type="EMBL" id="BJTG01000001">
    <property type="protein sequence ID" value="GEJ55430.1"/>
    <property type="molecule type" value="Genomic_DNA"/>
</dbReference>
<feature type="transmembrane region" description="Helical" evidence="8">
    <location>
        <begin position="49"/>
        <end position="68"/>
    </location>
</feature>
<evidence type="ECO:0000256" key="3">
    <source>
        <dbReference type="ARBA" id="ARBA00022679"/>
    </source>
</evidence>
<evidence type="ECO:0000256" key="8">
    <source>
        <dbReference type="SAM" id="Phobius"/>
    </source>
</evidence>
<name>A0A7I9VH17_9BACT</name>
<comment type="cofactor">
    <cofactor evidence="7">
        <name>Mg(2+)</name>
        <dbReference type="ChEBI" id="CHEBI:18420"/>
    </cofactor>
</comment>
<protein>
    <submittedName>
        <fullName evidence="9">Glycosyl transferase</fullName>
    </submittedName>
</protein>
<feature type="transmembrane region" description="Helical" evidence="8">
    <location>
        <begin position="287"/>
        <end position="309"/>
    </location>
</feature>
<dbReference type="GO" id="GO:0071555">
    <property type="term" value="P:cell wall organization"/>
    <property type="evidence" value="ECO:0007669"/>
    <property type="project" value="TreeGrafter"/>
</dbReference>
<dbReference type="PANTHER" id="PTHR22926">
    <property type="entry name" value="PHOSPHO-N-ACETYLMURAMOYL-PENTAPEPTIDE-TRANSFERASE"/>
    <property type="match status" value="1"/>
</dbReference>
<keyword evidence="2" id="KW-1003">Cell membrane</keyword>
<gene>
    <name evidence="9" type="ORF">AMYX_01710</name>
</gene>
<feature type="binding site" evidence="7">
    <location>
        <position position="214"/>
    </location>
    <ligand>
        <name>Mg(2+)</name>
        <dbReference type="ChEBI" id="CHEBI:18420"/>
    </ligand>
</feature>
<dbReference type="GO" id="GO:0005886">
    <property type="term" value="C:plasma membrane"/>
    <property type="evidence" value="ECO:0007669"/>
    <property type="project" value="UniProtKB-SubCell"/>
</dbReference>
<dbReference type="GO" id="GO:0046872">
    <property type="term" value="F:metal ion binding"/>
    <property type="evidence" value="ECO:0007669"/>
    <property type="project" value="UniProtKB-KW"/>
</dbReference>
<reference evidence="10" key="1">
    <citation type="journal article" date="2020" name="Appl. Environ. Microbiol.">
        <title>Diazotrophic Anaeromyxobacter Isolates from Soils.</title>
        <authorList>
            <person name="Masuda Y."/>
            <person name="Yamanaka H."/>
            <person name="Xu Z.X."/>
            <person name="Shiratori Y."/>
            <person name="Aono T."/>
            <person name="Amachi S."/>
            <person name="Senoo K."/>
            <person name="Itoh H."/>
        </authorList>
    </citation>
    <scope>NUCLEOTIDE SEQUENCE [LARGE SCALE GENOMIC DNA]</scope>
    <source>
        <strain evidence="10">R267</strain>
    </source>
</reference>
<keyword evidence="3 9" id="KW-0808">Transferase</keyword>
<comment type="caution">
    <text evidence="9">The sequence shown here is derived from an EMBL/GenBank/DDBJ whole genome shotgun (WGS) entry which is preliminary data.</text>
</comment>
<dbReference type="CDD" id="cd06854">
    <property type="entry name" value="GT_WbpL_WbcO_like"/>
    <property type="match status" value="1"/>
</dbReference>
<evidence type="ECO:0000313" key="9">
    <source>
        <dbReference type="EMBL" id="GEJ55430.1"/>
    </source>
</evidence>
<evidence type="ECO:0000256" key="2">
    <source>
        <dbReference type="ARBA" id="ARBA00022475"/>
    </source>
</evidence>
<keyword evidence="5 8" id="KW-1133">Transmembrane helix</keyword>
<evidence type="ECO:0000256" key="5">
    <source>
        <dbReference type="ARBA" id="ARBA00022989"/>
    </source>
</evidence>
<keyword evidence="4 8" id="KW-0812">Transmembrane</keyword>
<dbReference type="InterPro" id="IPR000715">
    <property type="entry name" value="Glycosyl_transferase_4"/>
</dbReference>
<evidence type="ECO:0000256" key="7">
    <source>
        <dbReference type="PIRSR" id="PIRSR600715-1"/>
    </source>
</evidence>
<evidence type="ECO:0000313" key="10">
    <source>
        <dbReference type="Proteomes" id="UP000503640"/>
    </source>
</evidence>
<evidence type="ECO:0000256" key="1">
    <source>
        <dbReference type="ARBA" id="ARBA00004651"/>
    </source>
</evidence>
<proteinExistence type="predicted"/>
<dbReference type="GO" id="GO:0009103">
    <property type="term" value="P:lipopolysaccharide biosynthetic process"/>
    <property type="evidence" value="ECO:0007669"/>
    <property type="project" value="TreeGrafter"/>
</dbReference>